<dbReference type="RefSeq" id="WP_087358196.1">
    <property type="nucleotide sequence ID" value="NZ_NFLJ01000020.1"/>
</dbReference>
<dbReference type="SUPFAM" id="SSF52799">
    <property type="entry name" value="(Phosphotyrosine protein) phosphatases II"/>
    <property type="match status" value="1"/>
</dbReference>
<accession>A0A1Y4SVZ5</accession>
<dbReference type="EMBL" id="NFLJ01000020">
    <property type="protein sequence ID" value="OUQ34099.1"/>
    <property type="molecule type" value="Genomic_DNA"/>
</dbReference>
<evidence type="ECO:0000313" key="1">
    <source>
        <dbReference type="EMBL" id="OUQ34099.1"/>
    </source>
</evidence>
<protein>
    <recommendedName>
        <fullName evidence="3">Tyrosine specific protein phosphatases domain-containing protein</fullName>
    </recommendedName>
</protein>
<name>A0A1Y4SVZ5_9FIRM</name>
<evidence type="ECO:0000313" key="2">
    <source>
        <dbReference type="Proteomes" id="UP000195305"/>
    </source>
</evidence>
<sequence>MASLLQNTYNTRYLLSHDIPLIRSDVPMKMTEDEKQWLIHQNIYTIFDLRSEKECSMLPSAFEGDSRFMLYHTPITGANTIPSTPEEVSISYMSMVDSTMINIIYQICHASSGVFYFCSAGKDRTGVVSALLLLCLGISHQQIIEDYMKSKENLQLLLEDYARNSNVSIDVIMPREEYMECLLNSQKIKNIVNKFLK</sequence>
<dbReference type="InterPro" id="IPR026893">
    <property type="entry name" value="Tyr/Ser_Pase_IphP-type"/>
</dbReference>
<dbReference type="InterPro" id="IPR029021">
    <property type="entry name" value="Prot-tyrosine_phosphatase-like"/>
</dbReference>
<comment type="caution">
    <text evidence="1">The sequence shown here is derived from an EMBL/GenBank/DDBJ whole genome shotgun (WGS) entry which is preliminary data.</text>
</comment>
<dbReference type="AlphaFoldDB" id="A0A1Y4SVZ5"/>
<evidence type="ECO:0008006" key="3">
    <source>
        <dbReference type="Google" id="ProtNLM"/>
    </source>
</evidence>
<keyword evidence="2" id="KW-1185">Reference proteome</keyword>
<dbReference type="Proteomes" id="UP000195305">
    <property type="component" value="Unassembled WGS sequence"/>
</dbReference>
<gene>
    <name evidence="1" type="ORF">B5E75_07835</name>
</gene>
<dbReference type="GO" id="GO:0004721">
    <property type="term" value="F:phosphoprotein phosphatase activity"/>
    <property type="evidence" value="ECO:0007669"/>
    <property type="project" value="InterPro"/>
</dbReference>
<organism evidence="1 2">
    <name type="scientific">Massilimicrobiota timonensis</name>
    <dbReference type="NCBI Taxonomy" id="1776392"/>
    <lineage>
        <taxon>Bacteria</taxon>
        <taxon>Bacillati</taxon>
        <taxon>Bacillota</taxon>
        <taxon>Erysipelotrichia</taxon>
        <taxon>Erysipelotrichales</taxon>
        <taxon>Erysipelotrichaceae</taxon>
        <taxon>Massilimicrobiota</taxon>
    </lineage>
</organism>
<dbReference type="Gene3D" id="3.90.190.10">
    <property type="entry name" value="Protein tyrosine phosphatase superfamily"/>
    <property type="match status" value="1"/>
</dbReference>
<proteinExistence type="predicted"/>
<dbReference type="Pfam" id="PF13350">
    <property type="entry name" value="Y_phosphatase3"/>
    <property type="match status" value="1"/>
</dbReference>
<reference evidence="1 2" key="1">
    <citation type="journal article" date="2018" name="BMC Genomics">
        <title>Whole genome sequencing and function prediction of 133 gut anaerobes isolated from chicken caecum in pure cultures.</title>
        <authorList>
            <person name="Medvecky M."/>
            <person name="Cejkova D."/>
            <person name="Polansky O."/>
            <person name="Karasova D."/>
            <person name="Kubasova T."/>
            <person name="Cizek A."/>
            <person name="Rychlik I."/>
        </authorList>
    </citation>
    <scope>NUCLEOTIDE SEQUENCE [LARGE SCALE GENOMIC DNA]</scope>
    <source>
        <strain evidence="1 2">An13</strain>
    </source>
</reference>
<dbReference type="OrthoDB" id="9815473at2"/>